<evidence type="ECO:0000313" key="2">
    <source>
        <dbReference type="Proteomes" id="UP001501822"/>
    </source>
</evidence>
<dbReference type="PANTHER" id="PTHR39337">
    <property type="entry name" value="BLR5642 PROTEIN"/>
    <property type="match status" value="1"/>
</dbReference>
<evidence type="ECO:0000313" key="1">
    <source>
        <dbReference type="EMBL" id="GAA0366065.1"/>
    </source>
</evidence>
<dbReference type="PANTHER" id="PTHR39337:SF1">
    <property type="entry name" value="BLR5642 PROTEIN"/>
    <property type="match status" value="1"/>
</dbReference>
<proteinExistence type="predicted"/>
<organism evidence="1 2">
    <name type="scientific">Actinoallomurus spadix</name>
    <dbReference type="NCBI Taxonomy" id="79912"/>
    <lineage>
        <taxon>Bacteria</taxon>
        <taxon>Bacillati</taxon>
        <taxon>Actinomycetota</taxon>
        <taxon>Actinomycetes</taxon>
        <taxon>Streptosporangiales</taxon>
        <taxon>Thermomonosporaceae</taxon>
        <taxon>Actinoallomurus</taxon>
    </lineage>
</organism>
<reference evidence="2" key="1">
    <citation type="journal article" date="2019" name="Int. J. Syst. Evol. Microbiol.">
        <title>The Global Catalogue of Microorganisms (GCM) 10K type strain sequencing project: providing services to taxonomists for standard genome sequencing and annotation.</title>
        <authorList>
            <consortium name="The Broad Institute Genomics Platform"/>
            <consortium name="The Broad Institute Genome Sequencing Center for Infectious Disease"/>
            <person name="Wu L."/>
            <person name="Ma J."/>
        </authorList>
    </citation>
    <scope>NUCLEOTIDE SEQUENCE [LARGE SCALE GENOMIC DNA]</scope>
    <source>
        <strain evidence="2">JCM 3146</strain>
    </source>
</reference>
<name>A0ABP3HC59_9ACTN</name>
<dbReference type="RefSeq" id="WP_252799013.1">
    <property type="nucleotide sequence ID" value="NZ_BAAABM010000066.1"/>
</dbReference>
<dbReference type="Pfam" id="PF04343">
    <property type="entry name" value="DUF488"/>
    <property type="match status" value="1"/>
</dbReference>
<keyword evidence="2" id="KW-1185">Reference proteome</keyword>
<dbReference type="InterPro" id="IPR007438">
    <property type="entry name" value="DUF488"/>
</dbReference>
<dbReference type="EMBL" id="BAAABM010000066">
    <property type="protein sequence ID" value="GAA0366065.1"/>
    <property type="molecule type" value="Genomic_DNA"/>
</dbReference>
<comment type="caution">
    <text evidence="1">The sequence shown here is derived from an EMBL/GenBank/DDBJ whole genome shotgun (WGS) entry which is preliminary data.</text>
</comment>
<gene>
    <name evidence="1" type="ORF">GCM10010151_64990</name>
</gene>
<dbReference type="Proteomes" id="UP001501822">
    <property type="component" value="Unassembled WGS sequence"/>
</dbReference>
<sequence>MAPGEQRTGVIGMGYEGQDLNTFIEKVLANGVSTVVDVRLNPISRKRGFSKRAFAAALAEHGVGYLHARELGNPKWNRPGFGGSASELSAARAIFADQISAPICLAQLDEIAKSAATGLAAVVCFEADERRCHRYVVLDRLRTRLAELVPAH</sequence>
<evidence type="ECO:0008006" key="3">
    <source>
        <dbReference type="Google" id="ProtNLM"/>
    </source>
</evidence>
<accession>A0ABP3HC59</accession>
<protein>
    <recommendedName>
        <fullName evidence="3">DUF488 domain-containing protein</fullName>
    </recommendedName>
</protein>